<dbReference type="Gene3D" id="3.40.50.2000">
    <property type="entry name" value="Glycogen Phosphorylase B"/>
    <property type="match status" value="2"/>
</dbReference>
<dbReference type="PANTHER" id="PTHR12526">
    <property type="entry name" value="GLYCOSYLTRANSFERASE"/>
    <property type="match status" value="1"/>
</dbReference>
<dbReference type="Pfam" id="PF13692">
    <property type="entry name" value="Glyco_trans_1_4"/>
    <property type="match status" value="1"/>
</dbReference>
<protein>
    <submittedName>
        <fullName evidence="2">DUF1972 domain-containing protein</fullName>
    </submittedName>
</protein>
<dbReference type="RefSeq" id="WP_256505966.1">
    <property type="nucleotide sequence ID" value="NZ_CP101740.1"/>
</dbReference>
<sequence>MTRHLNIMGTRGVPAAHSGYEYFAGHLAPYMVERGWKVTVYCQDDEGEDGLVDHWRGVERVHFVPRLKGTPGTMEFDWKTVRHVVRSPGVDLVLGYNTAIFNLVQRLYGRKVAMNMDGIEWLREKWSLPAKAWFFVNELAGANLSNLPIADHPEMEKHLRPRTLRRTIAMIPYGADLVTGASTAPVTAMGLTPGKYMVKIARSVPENSILEVIRAFSRRRRDCTLVVLGKYQADNAFHEACRAAASDEVMFPGAIFDPTIVQALRFHARAYLHGHTVGGTNPSLCEALGCGNAVIAHDNRFNRWTAGADQLYFADEDGCAAAIERLLVDDARLEQARAGARIRHAEAFTWPAILRAYEDALTALLPKV</sequence>
<evidence type="ECO:0000313" key="2">
    <source>
        <dbReference type="EMBL" id="UUL82178.1"/>
    </source>
</evidence>
<reference evidence="2" key="1">
    <citation type="submission" date="2022-07" db="EMBL/GenBank/DDBJ databases">
        <title>Sphingomonas sp. nov., a novel bacterium isolated from the north slope of the Mount Everest.</title>
        <authorList>
            <person name="Cui X."/>
            <person name="Liu Y."/>
        </authorList>
    </citation>
    <scope>NUCLEOTIDE SEQUENCE</scope>
    <source>
        <strain evidence="2">S5-59</strain>
    </source>
</reference>
<name>A0ABY5L7Z3_9SPHN</name>
<accession>A0ABY5L7Z3</accession>
<organism evidence="2 3">
    <name type="scientific">Sphingomonas qomolangmaensis</name>
    <dbReference type="NCBI Taxonomy" id="2918765"/>
    <lineage>
        <taxon>Bacteria</taxon>
        <taxon>Pseudomonadati</taxon>
        <taxon>Pseudomonadota</taxon>
        <taxon>Alphaproteobacteria</taxon>
        <taxon>Sphingomonadales</taxon>
        <taxon>Sphingomonadaceae</taxon>
        <taxon>Sphingomonas</taxon>
    </lineage>
</organism>
<feature type="domain" description="DUF1972" evidence="1">
    <location>
        <begin position="3"/>
        <end position="176"/>
    </location>
</feature>
<dbReference type="Proteomes" id="UP001058533">
    <property type="component" value="Chromosome"/>
</dbReference>
<dbReference type="EMBL" id="CP101740">
    <property type="protein sequence ID" value="UUL82178.1"/>
    <property type="molecule type" value="Genomic_DNA"/>
</dbReference>
<evidence type="ECO:0000259" key="1">
    <source>
        <dbReference type="Pfam" id="PF09314"/>
    </source>
</evidence>
<evidence type="ECO:0000313" key="3">
    <source>
        <dbReference type="Proteomes" id="UP001058533"/>
    </source>
</evidence>
<dbReference type="SUPFAM" id="SSF53756">
    <property type="entry name" value="UDP-Glycosyltransferase/glycogen phosphorylase"/>
    <property type="match status" value="1"/>
</dbReference>
<proteinExistence type="predicted"/>
<gene>
    <name evidence="2" type="ORF">NMP03_13445</name>
</gene>
<dbReference type="Pfam" id="PF09314">
    <property type="entry name" value="DUF1972"/>
    <property type="match status" value="1"/>
</dbReference>
<dbReference type="InterPro" id="IPR015393">
    <property type="entry name" value="DUF1972"/>
</dbReference>
<keyword evidence="3" id="KW-1185">Reference proteome</keyword>